<comment type="function">
    <text evidence="4">Formation of pseudouridine at positions 38, 39 and 40 in the anticodon stem and loop of transfer RNAs.</text>
</comment>
<dbReference type="RefSeq" id="WP_190307464.1">
    <property type="nucleotide sequence ID" value="NZ_JACNYK010000001.1"/>
</dbReference>
<dbReference type="Pfam" id="PF01416">
    <property type="entry name" value="PseudoU_synth_1"/>
    <property type="match status" value="1"/>
</dbReference>
<evidence type="ECO:0000256" key="5">
    <source>
        <dbReference type="RuleBase" id="RU003792"/>
    </source>
</evidence>
<evidence type="ECO:0000256" key="4">
    <source>
        <dbReference type="HAMAP-Rule" id="MF_00171"/>
    </source>
</evidence>
<dbReference type="Proteomes" id="UP000606494">
    <property type="component" value="Unassembled WGS sequence"/>
</dbReference>
<comment type="similarity">
    <text evidence="1 4 5">Belongs to the tRNA pseudouridine synthase TruA family.</text>
</comment>
<dbReference type="EMBL" id="JACNYK010000001">
    <property type="protein sequence ID" value="MBD1424308.1"/>
    <property type="molecule type" value="Genomic_DNA"/>
</dbReference>
<reference evidence="7 8" key="1">
    <citation type="submission" date="2020-08" db="EMBL/GenBank/DDBJ databases">
        <title>Sphingobacterium sp. DN00404 isolated from aquaculture water.</title>
        <authorList>
            <person name="Zhang M."/>
        </authorList>
    </citation>
    <scope>NUCLEOTIDE SEQUENCE [LARGE SCALE GENOMIC DNA]</scope>
    <source>
        <strain evidence="7 8">KCTC 32294</strain>
    </source>
</reference>
<dbReference type="HAMAP" id="MF_00171">
    <property type="entry name" value="TruA"/>
    <property type="match status" value="1"/>
</dbReference>
<evidence type="ECO:0000256" key="1">
    <source>
        <dbReference type="ARBA" id="ARBA00009375"/>
    </source>
</evidence>
<protein>
    <recommendedName>
        <fullName evidence="4">tRNA pseudouridine synthase A</fullName>
        <ecNumber evidence="4">5.4.99.12</ecNumber>
    </recommendedName>
    <alternativeName>
        <fullName evidence="4">tRNA pseudouridine(38-40) synthase</fullName>
    </alternativeName>
    <alternativeName>
        <fullName evidence="4">tRNA pseudouridylate synthase I</fullName>
    </alternativeName>
    <alternativeName>
        <fullName evidence="4">tRNA-uridine isomerase I</fullName>
    </alternativeName>
</protein>
<dbReference type="Gene3D" id="3.30.70.580">
    <property type="entry name" value="Pseudouridine synthase I, catalytic domain, N-terminal subdomain"/>
    <property type="match status" value="1"/>
</dbReference>
<dbReference type="Gene3D" id="3.30.70.660">
    <property type="entry name" value="Pseudouridine synthase I, catalytic domain, C-terminal subdomain"/>
    <property type="match status" value="1"/>
</dbReference>
<proteinExistence type="inferred from homology"/>
<gene>
    <name evidence="4 7" type="primary">truA</name>
    <name evidence="7" type="ORF">H8B17_01835</name>
</gene>
<dbReference type="GO" id="GO:0160147">
    <property type="term" value="F:tRNA pseudouridine(38-40) synthase activity"/>
    <property type="evidence" value="ECO:0007669"/>
    <property type="project" value="UniProtKB-EC"/>
</dbReference>
<comment type="subunit">
    <text evidence="4">Homodimer.</text>
</comment>
<dbReference type="SUPFAM" id="SSF55120">
    <property type="entry name" value="Pseudouridine synthase"/>
    <property type="match status" value="1"/>
</dbReference>
<dbReference type="PIRSF" id="PIRSF001430">
    <property type="entry name" value="tRNA_psdUrid_synth"/>
    <property type="match status" value="1"/>
</dbReference>
<comment type="catalytic activity">
    <reaction evidence="4 5">
        <text>uridine(38/39/40) in tRNA = pseudouridine(38/39/40) in tRNA</text>
        <dbReference type="Rhea" id="RHEA:22376"/>
        <dbReference type="Rhea" id="RHEA-COMP:10085"/>
        <dbReference type="Rhea" id="RHEA-COMP:10087"/>
        <dbReference type="ChEBI" id="CHEBI:65314"/>
        <dbReference type="ChEBI" id="CHEBI:65315"/>
        <dbReference type="EC" id="5.4.99.12"/>
    </reaction>
</comment>
<keyword evidence="3 4" id="KW-0413">Isomerase</keyword>
<dbReference type="EC" id="5.4.99.12" evidence="4"/>
<dbReference type="PANTHER" id="PTHR11142:SF0">
    <property type="entry name" value="TRNA PSEUDOURIDINE SYNTHASE-LIKE 1"/>
    <property type="match status" value="1"/>
</dbReference>
<comment type="caution">
    <text evidence="4">Lacks conserved residue(s) required for the propagation of feature annotation.</text>
</comment>
<sequence length="255" mass="29158">MEDTLQRFFLEIAYDGTGYHGWQVQDNAVSVQQKLNEALHQILRYPIETIGAGRTDTGVHARQLFVHLDIPKGRIQDESRFLHSLNSLLPPDIAANRIFSVDNEAHARFDATERAYEYHIHFRKNPFLIHKSWQLRELPDVAIMNNAATFLIGTQDFACFSKSHTQVYTNICTVTQAYWQKTDNGLVFHITANRFLRNMVRAIVGTLLDIGLQKKTPESIMDIISSMDRSKAGFSVPAHGLYLTKIVYPYIDTAF</sequence>
<evidence type="ECO:0000313" key="7">
    <source>
        <dbReference type="EMBL" id="MBD1424308.1"/>
    </source>
</evidence>
<dbReference type="InterPro" id="IPR001406">
    <property type="entry name" value="PsdUridine_synth_TruA"/>
</dbReference>
<feature type="domain" description="Pseudouridine synthase I TruA alpha/beta" evidence="6">
    <location>
        <begin position="147"/>
        <end position="249"/>
    </location>
</feature>
<keyword evidence="2 4" id="KW-0819">tRNA processing</keyword>
<keyword evidence="8" id="KW-1185">Reference proteome</keyword>
<dbReference type="NCBIfam" id="TIGR00071">
    <property type="entry name" value="hisT_truA"/>
    <property type="match status" value="1"/>
</dbReference>
<organism evidence="7 8">
    <name type="scientific">Sphingobacterium arenae</name>
    <dbReference type="NCBI Taxonomy" id="1280598"/>
    <lineage>
        <taxon>Bacteria</taxon>
        <taxon>Pseudomonadati</taxon>
        <taxon>Bacteroidota</taxon>
        <taxon>Sphingobacteriia</taxon>
        <taxon>Sphingobacteriales</taxon>
        <taxon>Sphingobacteriaceae</taxon>
        <taxon>Sphingobacterium</taxon>
    </lineage>
</organism>
<dbReference type="InterPro" id="IPR020094">
    <property type="entry name" value="TruA/RsuA/RluB/E/F_N"/>
</dbReference>
<accession>A0ABR7XZ40</accession>
<feature type="active site" description="Nucleophile" evidence="4">
    <location>
        <position position="56"/>
    </location>
</feature>
<comment type="caution">
    <text evidence="7">The sequence shown here is derived from an EMBL/GenBank/DDBJ whole genome shotgun (WGS) entry which is preliminary data.</text>
</comment>
<evidence type="ECO:0000259" key="6">
    <source>
        <dbReference type="Pfam" id="PF01416"/>
    </source>
</evidence>
<name>A0ABR7XZ40_9SPHI</name>
<evidence type="ECO:0000313" key="8">
    <source>
        <dbReference type="Proteomes" id="UP000606494"/>
    </source>
</evidence>
<dbReference type="CDD" id="cd02570">
    <property type="entry name" value="PseudoU_synth_EcTruA"/>
    <property type="match status" value="1"/>
</dbReference>
<feature type="binding site" evidence="4">
    <location>
        <position position="116"/>
    </location>
    <ligand>
        <name>substrate</name>
    </ligand>
</feature>
<dbReference type="InterPro" id="IPR020095">
    <property type="entry name" value="PsdUridine_synth_TruA_C"/>
</dbReference>
<dbReference type="InterPro" id="IPR020103">
    <property type="entry name" value="PsdUridine_synth_cat_dom_sf"/>
</dbReference>
<dbReference type="PANTHER" id="PTHR11142">
    <property type="entry name" value="PSEUDOURIDYLATE SYNTHASE"/>
    <property type="match status" value="1"/>
</dbReference>
<evidence type="ECO:0000256" key="3">
    <source>
        <dbReference type="ARBA" id="ARBA00023235"/>
    </source>
</evidence>
<dbReference type="InterPro" id="IPR020097">
    <property type="entry name" value="PsdUridine_synth_TruA_a/b_dom"/>
</dbReference>
<evidence type="ECO:0000256" key="2">
    <source>
        <dbReference type="ARBA" id="ARBA00022694"/>
    </source>
</evidence>